<evidence type="ECO:0000256" key="1">
    <source>
        <dbReference type="ARBA" id="ARBA00022723"/>
    </source>
</evidence>
<organism evidence="6">
    <name type="scientific">marine sediment metagenome</name>
    <dbReference type="NCBI Taxonomy" id="412755"/>
    <lineage>
        <taxon>unclassified sequences</taxon>
        <taxon>metagenomes</taxon>
        <taxon>ecological metagenomes</taxon>
    </lineage>
</organism>
<feature type="domain" description="RING-type" evidence="5">
    <location>
        <begin position="12"/>
        <end position="51"/>
    </location>
</feature>
<dbReference type="Gene3D" id="3.30.40.10">
    <property type="entry name" value="Zinc/RING finger domain, C3HC4 (zinc finger)"/>
    <property type="match status" value="1"/>
</dbReference>
<protein>
    <recommendedName>
        <fullName evidence="5">RING-type domain-containing protein</fullName>
    </recommendedName>
</protein>
<dbReference type="AlphaFoldDB" id="A0A0F9DY29"/>
<dbReference type="PROSITE" id="PS50089">
    <property type="entry name" value="ZF_RING_2"/>
    <property type="match status" value="1"/>
</dbReference>
<dbReference type="InterPro" id="IPR001841">
    <property type="entry name" value="Znf_RING"/>
</dbReference>
<dbReference type="Pfam" id="PF13923">
    <property type="entry name" value="zf-C3HC4_2"/>
    <property type="match status" value="1"/>
</dbReference>
<dbReference type="SMART" id="SM00184">
    <property type="entry name" value="RING"/>
    <property type="match status" value="1"/>
</dbReference>
<keyword evidence="2" id="KW-0863">Zinc-finger</keyword>
<evidence type="ECO:0000256" key="3">
    <source>
        <dbReference type="ARBA" id="ARBA00022833"/>
    </source>
</evidence>
<dbReference type="GO" id="GO:0008270">
    <property type="term" value="F:zinc ion binding"/>
    <property type="evidence" value="ECO:0007669"/>
    <property type="project" value="UniProtKB-KW"/>
</dbReference>
<reference evidence="6" key="1">
    <citation type="journal article" date="2015" name="Nature">
        <title>Complex archaea that bridge the gap between prokaryotes and eukaryotes.</title>
        <authorList>
            <person name="Spang A."/>
            <person name="Saw J.H."/>
            <person name="Jorgensen S.L."/>
            <person name="Zaremba-Niedzwiedzka K."/>
            <person name="Martijn J."/>
            <person name="Lind A.E."/>
            <person name="van Eijk R."/>
            <person name="Schleper C."/>
            <person name="Guy L."/>
            <person name="Ettema T.J."/>
        </authorList>
    </citation>
    <scope>NUCLEOTIDE SEQUENCE</scope>
</reference>
<comment type="caution">
    <text evidence="6">The sequence shown here is derived from an EMBL/GenBank/DDBJ whole genome shotgun (WGS) entry which is preliminary data.</text>
</comment>
<accession>A0A0F9DY29</accession>
<gene>
    <name evidence="6" type="ORF">LCGC14_2222530</name>
</gene>
<feature type="non-terminal residue" evidence="6">
    <location>
        <position position="1"/>
    </location>
</feature>
<evidence type="ECO:0000313" key="6">
    <source>
        <dbReference type="EMBL" id="KKL58721.1"/>
    </source>
</evidence>
<name>A0A0F9DY29_9ZZZZ</name>
<dbReference type="PROSITE" id="PS00518">
    <property type="entry name" value="ZF_RING_1"/>
    <property type="match status" value="1"/>
</dbReference>
<dbReference type="EMBL" id="LAZR01029724">
    <property type="protein sequence ID" value="KKL58721.1"/>
    <property type="molecule type" value="Genomic_DNA"/>
</dbReference>
<evidence type="ECO:0000256" key="4">
    <source>
        <dbReference type="SAM" id="MobiDB-lite"/>
    </source>
</evidence>
<sequence length="262" mass="29273">NVPHCADEDIMCGVCREMLWMPVVLACGHVFCRVCLMGRPHSDSSAGCPYCALPSCSQIPIARGQTPVCTVLQHAVQILRPDESAQLRDAHYDTGDVPMVLRRVFREMRKTARRGQRGRTSTAERDIMLAADAAGTPCPAAAATATDEDDDDGGGDDDDGGNGRYYRSCKVAPHRVLHNSMRWACDHAMDIVFSLLTIAWAIAVSTEERRGWATLTFGAFVLALWCFRTWSKMSHYVPEWETKRFITKRPPPPNVHTQRVYY</sequence>
<dbReference type="InterPro" id="IPR017907">
    <property type="entry name" value="Znf_RING_CS"/>
</dbReference>
<proteinExistence type="predicted"/>
<evidence type="ECO:0000259" key="5">
    <source>
        <dbReference type="PROSITE" id="PS50089"/>
    </source>
</evidence>
<evidence type="ECO:0000256" key="2">
    <source>
        <dbReference type="ARBA" id="ARBA00022771"/>
    </source>
</evidence>
<keyword evidence="1" id="KW-0479">Metal-binding</keyword>
<keyword evidence="3" id="KW-0862">Zinc</keyword>
<dbReference type="InterPro" id="IPR013083">
    <property type="entry name" value="Znf_RING/FYVE/PHD"/>
</dbReference>
<dbReference type="SUPFAM" id="SSF57850">
    <property type="entry name" value="RING/U-box"/>
    <property type="match status" value="1"/>
</dbReference>
<feature type="compositionally biased region" description="Acidic residues" evidence="4">
    <location>
        <begin position="146"/>
        <end position="160"/>
    </location>
</feature>
<feature type="region of interest" description="Disordered" evidence="4">
    <location>
        <begin position="140"/>
        <end position="160"/>
    </location>
</feature>